<feature type="domain" description="J" evidence="2">
    <location>
        <begin position="66"/>
        <end position="130"/>
    </location>
</feature>
<dbReference type="PANTHER" id="PTHR44137">
    <property type="entry name" value="BNAC03G44070D PROTEIN"/>
    <property type="match status" value="1"/>
</dbReference>
<dbReference type="Gene3D" id="1.10.287.110">
    <property type="entry name" value="DnaJ domain"/>
    <property type="match status" value="1"/>
</dbReference>
<feature type="compositionally biased region" description="Polar residues" evidence="1">
    <location>
        <begin position="154"/>
        <end position="171"/>
    </location>
</feature>
<proteinExistence type="predicted"/>
<dbReference type="Pfam" id="PF11926">
    <property type="entry name" value="DUF3444"/>
    <property type="match status" value="1"/>
</dbReference>
<dbReference type="InterPro" id="IPR024593">
    <property type="entry name" value="DUF3444"/>
</dbReference>
<dbReference type="SUPFAM" id="SSF46565">
    <property type="entry name" value="Chaperone J-domain"/>
    <property type="match status" value="1"/>
</dbReference>
<gene>
    <name evidence="3" type="ORF">Ahy_A06g030134</name>
</gene>
<dbReference type="CDD" id="cd06257">
    <property type="entry name" value="DnaJ"/>
    <property type="match status" value="1"/>
</dbReference>
<name>A0A445CVB6_ARAHY</name>
<evidence type="ECO:0000259" key="2">
    <source>
        <dbReference type="PROSITE" id="PS50076"/>
    </source>
</evidence>
<feature type="region of interest" description="Disordered" evidence="1">
    <location>
        <begin position="131"/>
        <end position="174"/>
    </location>
</feature>
<feature type="compositionally biased region" description="Polar residues" evidence="1">
    <location>
        <begin position="251"/>
        <end position="266"/>
    </location>
</feature>
<feature type="compositionally biased region" description="Low complexity" evidence="1">
    <location>
        <begin position="267"/>
        <end position="277"/>
    </location>
</feature>
<dbReference type="PANTHER" id="PTHR44137:SF32">
    <property type="entry name" value="DNAJ HEAT SHOCK AMINO-TERMINAL DOMAIN PROTEIN"/>
    <property type="match status" value="1"/>
</dbReference>
<sequence length="810" mass="91479">MECNKDEAVRAKEVAERKLSEKDYVGAKRFALKALNLYPALEGLTQFVTTLDVYISAEKKISGVTDWYGVLGVTPSADDETVKKQYRKLILALHPDKNKSPGADGAFKLVSEAWTLLSDKARRLAYNQKRSSTGFQHNAPNHVVSQPKAPNPNRMATPNARTGSNNAQAPPTSVPPPYRMVDTFWTICSRCSTLLQYLRIYLNVALRCPNCNQAFVAVEKVPPADGVKSFNWSAQQHQQNSQPRAGGWDHPTTNPGRTHSVSQNIESSSMRGGSSFSNTNSQYAPHSRMHGFASKDSSASTPAASTKQQATVKSRSKCEGAPSIAARESSHKYKRSDGSFNNVQRTVKKMRSDDIHMGIETTHGFSRFTNKHRSMRELSTYELRNMLINKAQNEIRKKLQEWKSTAEDKVTNKDKGTETQKGTLKDKTCSEKQEDKVMNKDKGNVRQKGLLNDKTTGSEKHEDSTINGNGHLESDPVPVTSDDTGKENQDCYVIPVADSDFHNFDLERAENSFAEDQVWAAYDDDDKMPRFYVKVQKVMSTKPFKMSVSWLNSRSNKELGPMDWIGSGFYKTCGDFTIGKREITGSLNSFSHKVRWTKGNRGIVRIFPRKGDIWALYRNWSPDWNKDTPDEVKHKYDMVEVLDDFNDKQGVLVTPLIKVDGFVAVFQRIEGHDLVRKIPKVEMFRFSHQVPNYLLTGQEAPNAPKGCQELDPAATSLDLLQTKNEANVEKSKEDTTYSALLLCFPYRYRYAKRSMIVISTSKMIKSEVLSENEDDEAIIMLDDNDDSEKLRVMTLILDSWGLDRYIFFQC</sequence>
<dbReference type="InterPro" id="IPR036869">
    <property type="entry name" value="J_dom_sf"/>
</dbReference>
<organism evidence="3 4">
    <name type="scientific">Arachis hypogaea</name>
    <name type="common">Peanut</name>
    <dbReference type="NCBI Taxonomy" id="3818"/>
    <lineage>
        <taxon>Eukaryota</taxon>
        <taxon>Viridiplantae</taxon>
        <taxon>Streptophyta</taxon>
        <taxon>Embryophyta</taxon>
        <taxon>Tracheophyta</taxon>
        <taxon>Spermatophyta</taxon>
        <taxon>Magnoliopsida</taxon>
        <taxon>eudicotyledons</taxon>
        <taxon>Gunneridae</taxon>
        <taxon>Pentapetalae</taxon>
        <taxon>rosids</taxon>
        <taxon>fabids</taxon>
        <taxon>Fabales</taxon>
        <taxon>Fabaceae</taxon>
        <taxon>Papilionoideae</taxon>
        <taxon>50 kb inversion clade</taxon>
        <taxon>dalbergioids sensu lato</taxon>
        <taxon>Dalbergieae</taxon>
        <taxon>Pterocarpus clade</taxon>
        <taxon>Arachis</taxon>
    </lineage>
</organism>
<dbReference type="SMART" id="SM00271">
    <property type="entry name" value="DnaJ"/>
    <property type="match status" value="1"/>
</dbReference>
<dbReference type="EMBL" id="SDMP01000006">
    <property type="protein sequence ID" value="RYR54876.1"/>
    <property type="molecule type" value="Genomic_DNA"/>
</dbReference>
<evidence type="ECO:0000313" key="4">
    <source>
        <dbReference type="Proteomes" id="UP000289738"/>
    </source>
</evidence>
<feature type="region of interest" description="Disordered" evidence="1">
    <location>
        <begin position="233"/>
        <end position="338"/>
    </location>
</feature>
<feature type="region of interest" description="Disordered" evidence="1">
    <location>
        <begin position="405"/>
        <end position="476"/>
    </location>
</feature>
<protein>
    <recommendedName>
        <fullName evidence="2">J domain-containing protein</fullName>
    </recommendedName>
</protein>
<dbReference type="InterPro" id="IPR001623">
    <property type="entry name" value="DnaJ_domain"/>
</dbReference>
<dbReference type="AlphaFoldDB" id="A0A445CVB6"/>
<dbReference type="InterPro" id="IPR056988">
    <property type="entry name" value="Zn_ribbon_pln"/>
</dbReference>
<reference evidence="3 4" key="1">
    <citation type="submission" date="2019-01" db="EMBL/GenBank/DDBJ databases">
        <title>Sequencing of cultivated peanut Arachis hypogaea provides insights into genome evolution and oil improvement.</title>
        <authorList>
            <person name="Chen X."/>
        </authorList>
    </citation>
    <scope>NUCLEOTIDE SEQUENCE [LARGE SCALE GENOMIC DNA]</scope>
    <source>
        <strain evidence="4">cv. Fuhuasheng</strain>
        <tissue evidence="3">Leaves</tissue>
    </source>
</reference>
<feature type="compositionally biased region" description="Basic and acidic residues" evidence="1">
    <location>
        <begin position="328"/>
        <end position="337"/>
    </location>
</feature>
<evidence type="ECO:0000313" key="3">
    <source>
        <dbReference type="EMBL" id="RYR54876.1"/>
    </source>
</evidence>
<comment type="caution">
    <text evidence="3">The sequence shown here is derived from an EMBL/GenBank/DDBJ whole genome shotgun (WGS) entry which is preliminary data.</text>
</comment>
<evidence type="ECO:0000256" key="1">
    <source>
        <dbReference type="SAM" id="MobiDB-lite"/>
    </source>
</evidence>
<feature type="compositionally biased region" description="Polar residues" evidence="1">
    <location>
        <begin position="233"/>
        <end position="243"/>
    </location>
</feature>
<dbReference type="PROSITE" id="PS50076">
    <property type="entry name" value="DNAJ_2"/>
    <property type="match status" value="1"/>
</dbReference>
<dbReference type="Pfam" id="PF23551">
    <property type="entry name" value="Zn_ribbon_20"/>
    <property type="match status" value="1"/>
</dbReference>
<dbReference type="PRINTS" id="PR00625">
    <property type="entry name" value="JDOMAIN"/>
</dbReference>
<feature type="compositionally biased region" description="Polar residues" evidence="1">
    <location>
        <begin position="295"/>
        <end position="313"/>
    </location>
</feature>
<accession>A0A445CVB6</accession>
<dbReference type="Proteomes" id="UP000289738">
    <property type="component" value="Chromosome A06"/>
</dbReference>
<dbReference type="STRING" id="3818.A0A445CVB6"/>
<dbReference type="Pfam" id="PF00226">
    <property type="entry name" value="DnaJ"/>
    <property type="match status" value="1"/>
</dbReference>
<feature type="compositionally biased region" description="Basic and acidic residues" evidence="1">
    <location>
        <begin position="405"/>
        <end position="444"/>
    </location>
</feature>
<keyword evidence="4" id="KW-1185">Reference proteome</keyword>